<accession>A0A8B8D844</accession>
<name>A0A8B8D844_CRAVI</name>
<dbReference type="InterPro" id="IPR013642">
    <property type="entry name" value="CLCA_N"/>
</dbReference>
<dbReference type="OrthoDB" id="687730at2759"/>
<dbReference type="RefSeq" id="XP_022323036.1">
    <property type="nucleotide sequence ID" value="XM_022467328.1"/>
</dbReference>
<dbReference type="Proteomes" id="UP000694844">
    <property type="component" value="Chromosome 3"/>
</dbReference>
<keyword evidence="3" id="KW-1185">Reference proteome</keyword>
<evidence type="ECO:0000313" key="3">
    <source>
        <dbReference type="Proteomes" id="UP000694844"/>
    </source>
</evidence>
<gene>
    <name evidence="4" type="primary">LOC111124468</name>
</gene>
<evidence type="ECO:0000313" key="4">
    <source>
        <dbReference type="RefSeq" id="XP_022323036.1"/>
    </source>
</evidence>
<evidence type="ECO:0000256" key="1">
    <source>
        <dbReference type="SAM" id="SignalP"/>
    </source>
</evidence>
<feature type="domain" description="Calcium-activated chloride channel N-terminal" evidence="2">
    <location>
        <begin position="25"/>
        <end position="200"/>
    </location>
</feature>
<dbReference type="Pfam" id="PF08434">
    <property type="entry name" value="CLCA"/>
    <property type="match status" value="2"/>
</dbReference>
<proteinExistence type="predicted"/>
<reference evidence="4" key="1">
    <citation type="submission" date="2025-08" db="UniProtKB">
        <authorList>
            <consortium name="RefSeq"/>
        </authorList>
    </citation>
    <scope>IDENTIFICATION</scope>
    <source>
        <tissue evidence="4">Whole sample</tissue>
    </source>
</reference>
<protein>
    <submittedName>
        <fullName evidence="4">Calcium-activated chloride channel regulator 4-like isoform X3</fullName>
    </submittedName>
</protein>
<organism evidence="3 4">
    <name type="scientific">Crassostrea virginica</name>
    <name type="common">Eastern oyster</name>
    <dbReference type="NCBI Taxonomy" id="6565"/>
    <lineage>
        <taxon>Eukaryota</taxon>
        <taxon>Metazoa</taxon>
        <taxon>Spiralia</taxon>
        <taxon>Lophotrochozoa</taxon>
        <taxon>Mollusca</taxon>
        <taxon>Bivalvia</taxon>
        <taxon>Autobranchia</taxon>
        <taxon>Pteriomorphia</taxon>
        <taxon>Ostreida</taxon>
        <taxon>Ostreoidea</taxon>
        <taxon>Ostreidae</taxon>
        <taxon>Crassostrea</taxon>
    </lineage>
</organism>
<feature type="signal peptide" evidence="1">
    <location>
        <begin position="1"/>
        <end position="18"/>
    </location>
</feature>
<evidence type="ECO:0000259" key="2">
    <source>
        <dbReference type="Pfam" id="PF08434"/>
    </source>
</evidence>
<keyword evidence="1" id="KW-0732">Signal</keyword>
<feature type="domain" description="Calcium-activated chloride channel N-terminal" evidence="2">
    <location>
        <begin position="222"/>
        <end position="451"/>
    </location>
</feature>
<dbReference type="GeneID" id="111124468"/>
<sequence length="1039" mass="116643">MKIGIAVLLSCLVVCIRGLESQSHIKISNNGYQLLVVAVHDSVPDDPALLQKLKGVITKASKVLYTATRKRAYFRKVFFLLPNSWANKPEYKPSTSVSISGADIIFSAPRATRRSFSYTRSYAGCGQPGFHVQLLTDVLSNSHPLAQSTPEKYLVHEFATLRYGVFQEYPSPGENEFYFSTTFGRLDPVRCTVGLRGIIKNAQGFCLFTSIDPDTGEFPPGSTRHRAFFRKVFFLIPSTWSSSLADKDSTSVNLRDADVILSDPASVSRRSSPRTRSYAGCGHSGIHIQLRTDVLLNNNHPLIQHKPEKYMVHEFAKYWYGVFEEYPNPGENQFYFSTTFGRADPVRCSIGLIGRIMQKTSSGIQLCGYDSVDPETGEFPEGCVYYPYPSHNRGTASMMDHSYIQEIQDFCDDDHTQGHYSHNVEPPNRHNRLCSHRSTWDVISNTPDFQGNANPPTTLSDSQLAPQFIIFRAPSRRRRRLAVILDSPKEFHKRLRLHQAVDHFLGDGFDDDTKVAIIHDDVTNGRGTRMRGRRSATVKSSLQNLHDSVDPSALPSRIRAGIEVLKKKNSTKEGMEFHLILISCNNQTVLEEGNIQKMVDFGITPHFYNCEENRMKNIEETIKQQGGLVEIKSHRSIFSALQRLSEKLHGDEKNLSVQLVNENLELAGEGTHQTYLPVDESLHGELVVRLHYTTAPPSVSVIAPNGSACGYTATNHKLRYIKISSFVTENEHGKWSVAITNKTPYHESIHLLVVLKSQSTEDEVPIRTNAWVKVFHEHSPPRVGVYAEVMYGGHPVVNANVSAHVYHRERKVASLALRDTGGGFDIMKHDGIYSNSFTEMDAHGIHYVEVTVKDSLNNLEIHKTYEIPIPTEQDKGEPGHVPMPDYHTERVRLKHGLRRSTSTGQFHIDQRWDLVGNPDPYPPARVIDLQIDGVDRKERRVTLSWTAPGSNLDTGTASSYEIRYQTNGTALVHEPTAAWLVTDDMIVGTSGGPRGAGQTEHVTVQFPPSLKWVAVMLRAVDENNNKGEFSNMMTTFFEL</sequence>
<dbReference type="AlphaFoldDB" id="A0A8B8D844"/>
<feature type="chain" id="PRO_5034761538" evidence="1">
    <location>
        <begin position="19"/>
        <end position="1039"/>
    </location>
</feature>